<keyword evidence="4" id="KW-1185">Reference proteome</keyword>
<dbReference type="SUPFAM" id="SSF51395">
    <property type="entry name" value="FMN-linked oxidoreductases"/>
    <property type="match status" value="1"/>
</dbReference>
<dbReference type="OrthoDB" id="8985337at2"/>
<evidence type="ECO:0000256" key="2">
    <source>
        <dbReference type="ARBA" id="ARBA00023002"/>
    </source>
</evidence>
<accession>A0A220RZH5</accession>
<dbReference type="Gene3D" id="3.20.20.70">
    <property type="entry name" value="Aldolase class I"/>
    <property type="match status" value="1"/>
</dbReference>
<dbReference type="PANTHER" id="PTHR43656:SF2">
    <property type="entry name" value="BINDING OXIDOREDUCTASE, PUTATIVE (AFU_ORTHOLOGUE AFUA_2G08260)-RELATED"/>
    <property type="match status" value="1"/>
</dbReference>
<keyword evidence="2" id="KW-0560">Oxidoreductase</keyword>
<dbReference type="GO" id="GO:0010181">
    <property type="term" value="F:FMN binding"/>
    <property type="evidence" value="ECO:0007669"/>
    <property type="project" value="InterPro"/>
</dbReference>
<dbReference type="EMBL" id="CP022278">
    <property type="protein sequence ID" value="ASK26573.1"/>
    <property type="molecule type" value="Genomic_DNA"/>
</dbReference>
<dbReference type="InterPro" id="IPR013785">
    <property type="entry name" value="Aldolase_TIM"/>
</dbReference>
<dbReference type="Pfam" id="PF00724">
    <property type="entry name" value="Oxidored_FMN"/>
    <property type="match status" value="1"/>
</dbReference>
<dbReference type="Proteomes" id="UP000198238">
    <property type="component" value="Chromosome"/>
</dbReference>
<keyword evidence="1" id="KW-0285">Flavoprotein</keyword>
<dbReference type="KEGG" id="nei:BG910_01370"/>
<dbReference type="GO" id="GO:0016491">
    <property type="term" value="F:oxidoreductase activity"/>
    <property type="evidence" value="ECO:0007669"/>
    <property type="project" value="UniProtKB-KW"/>
</dbReference>
<dbReference type="RefSeq" id="WP_089035296.1">
    <property type="nucleotide sequence ID" value="NZ_CP022278.1"/>
</dbReference>
<organism evidence="3 4">
    <name type="scientific">Neisseria chenwenguii</name>
    <dbReference type="NCBI Taxonomy" id="1853278"/>
    <lineage>
        <taxon>Bacteria</taxon>
        <taxon>Pseudomonadati</taxon>
        <taxon>Pseudomonadota</taxon>
        <taxon>Betaproteobacteria</taxon>
        <taxon>Neisseriales</taxon>
        <taxon>Neisseriaceae</taxon>
        <taxon>Neisseria</taxon>
    </lineage>
</organism>
<gene>
    <name evidence="3" type="ORF">BG910_01370</name>
</gene>
<dbReference type="CDD" id="cd04735">
    <property type="entry name" value="OYE_like_4_FMN"/>
    <property type="match status" value="1"/>
</dbReference>
<evidence type="ECO:0000256" key="1">
    <source>
        <dbReference type="ARBA" id="ARBA00022630"/>
    </source>
</evidence>
<evidence type="ECO:0000313" key="4">
    <source>
        <dbReference type="Proteomes" id="UP000198238"/>
    </source>
</evidence>
<proteinExistence type="predicted"/>
<dbReference type="InterPro" id="IPR001155">
    <property type="entry name" value="OxRdtase_FMN_N"/>
</dbReference>
<reference evidence="3 4" key="1">
    <citation type="submission" date="2017-06" db="EMBL/GenBank/DDBJ databases">
        <title>Neisseria chenwenguii sp. nov., isolated from the intestinal contents of Tibetan Plateau Pika in Yushu, Qinghai Province, China.</title>
        <authorList>
            <person name="Zhang G."/>
        </authorList>
    </citation>
    <scope>NUCLEOTIDE SEQUENCE [LARGE SCALE GENOMIC DNA]</scope>
    <source>
        <strain evidence="3 4">10023</strain>
    </source>
</reference>
<dbReference type="AlphaFoldDB" id="A0A220RZH5"/>
<sequence>MNPKFQPLFQPYTLNNGIEIKNRLVVAPMTHFGSNPDGTLGDAERTFIANRAGNMGMFITAATLVQDGGKAFHGQPEAIHESQIESLKATAKIIQAQGAKAILQIHHGGKQAVDELLNGKDKISARADEATGTREATDAEVRSLTAAFGHAADLAIQAGFDGVEIHGANNYLVQQFYSGHSNRRTDEWGGSREKRMRFPLAVIESVLAAKTKHGRDDFIVGYRFSPEEPEEAGITMEDTLALIDVLKNQPLQYLHISLWDFYKKARRGADTHAYRIQLVHERIGGKLPLIGVGNLYTPSEILEAFDTGWAEFIALGKTVMVNPDIATRIINSDEDGIQRTVDPEQTDHYGFPDFLWNATMSGTQAWLPPLKGQEPNLLDL</sequence>
<protein>
    <submittedName>
        <fullName evidence="3">NADH-dependent flavin oxidoreductase</fullName>
    </submittedName>
</protein>
<dbReference type="PANTHER" id="PTHR43656">
    <property type="entry name" value="BINDING OXIDOREDUCTASE, PUTATIVE (AFU_ORTHOLOGUE AFUA_2G08260)-RELATED"/>
    <property type="match status" value="1"/>
</dbReference>
<name>A0A220RZH5_9NEIS</name>
<dbReference type="InterPro" id="IPR051799">
    <property type="entry name" value="NADH_flavin_oxidoreductase"/>
</dbReference>
<evidence type="ECO:0000313" key="3">
    <source>
        <dbReference type="EMBL" id="ASK26573.1"/>
    </source>
</evidence>